<dbReference type="EMBL" id="AMZO01000006">
    <property type="protein sequence ID" value="ELR66585.1"/>
    <property type="molecule type" value="Genomic_DNA"/>
</dbReference>
<dbReference type="AlphaFoldDB" id="L8JCL3"/>
<dbReference type="PANTHER" id="PTHR15887">
    <property type="entry name" value="TRANSMEMBRANE PROTEIN 69"/>
    <property type="match status" value="1"/>
</dbReference>
<comment type="caution">
    <text evidence="2">The sequence shown here is derived from an EMBL/GenBank/DDBJ whole genome shotgun (WGS) entry which is preliminary data.</text>
</comment>
<keyword evidence="1" id="KW-0472">Membrane</keyword>
<name>L8JCL3_9GAMM</name>
<keyword evidence="3" id="KW-1185">Reference proteome</keyword>
<dbReference type="PATRIC" id="fig|1056511.3.peg.1112"/>
<dbReference type="InterPro" id="IPR021836">
    <property type="entry name" value="DUF3429"/>
</dbReference>
<dbReference type="RefSeq" id="WP_007463352.1">
    <property type="nucleotide sequence ID" value="NZ_AMZO01000006.1"/>
</dbReference>
<organism evidence="2 3">
    <name type="scientific">Photobacterium marinum</name>
    <dbReference type="NCBI Taxonomy" id="1056511"/>
    <lineage>
        <taxon>Bacteria</taxon>
        <taxon>Pseudomonadati</taxon>
        <taxon>Pseudomonadota</taxon>
        <taxon>Gammaproteobacteria</taxon>
        <taxon>Vibrionales</taxon>
        <taxon>Vibrionaceae</taxon>
        <taxon>Photobacterium</taxon>
    </lineage>
</organism>
<evidence type="ECO:0000313" key="3">
    <source>
        <dbReference type="Proteomes" id="UP000011134"/>
    </source>
</evidence>
<keyword evidence="1" id="KW-0812">Transmembrane</keyword>
<feature type="transmembrane region" description="Helical" evidence="1">
    <location>
        <begin position="12"/>
        <end position="30"/>
    </location>
</feature>
<feature type="transmembrane region" description="Helical" evidence="1">
    <location>
        <begin position="73"/>
        <end position="89"/>
    </location>
</feature>
<dbReference type="PANTHER" id="PTHR15887:SF1">
    <property type="entry name" value="TRANSMEMBRANE PROTEIN 69"/>
    <property type="match status" value="1"/>
</dbReference>
<dbReference type="Proteomes" id="UP000011134">
    <property type="component" value="Unassembled WGS sequence"/>
</dbReference>
<feature type="transmembrane region" description="Helical" evidence="1">
    <location>
        <begin position="95"/>
        <end position="112"/>
    </location>
</feature>
<protein>
    <recommendedName>
        <fullName evidence="4">DUF3429 domain-containing protein</fullName>
    </recommendedName>
</protein>
<evidence type="ECO:0000256" key="1">
    <source>
        <dbReference type="SAM" id="Phobius"/>
    </source>
</evidence>
<gene>
    <name evidence="2" type="ORF">C942_04283</name>
</gene>
<sequence length="152" mass="17054">MNQSPDKIMSRLAYLGLLPFIISILCIWADKTLFGLSAQKVFIAYSAVILSFLAGILWGNAIDHIKHKLSRNALILSNLFALIAWGVLLHSPESYVISVLVLLFGFVAVWFAEMKIREIEKEGKPEGYQPMRNRLTGLVALMHLMHLMVIAS</sequence>
<keyword evidence="1" id="KW-1133">Transmembrane helix</keyword>
<reference evidence="2 3" key="1">
    <citation type="submission" date="2012-12" db="EMBL/GenBank/DDBJ databases">
        <title>Genome Assembly of Photobacterium sp. AK15.</title>
        <authorList>
            <person name="Khatri I."/>
            <person name="Vaidya B."/>
            <person name="Srinivas T.N.R."/>
            <person name="Subramanian S."/>
            <person name="Pinnaka A."/>
        </authorList>
    </citation>
    <scope>NUCLEOTIDE SEQUENCE [LARGE SCALE GENOMIC DNA]</scope>
    <source>
        <strain evidence="2 3">AK15</strain>
    </source>
</reference>
<dbReference type="Pfam" id="PF11911">
    <property type="entry name" value="DUF3429"/>
    <property type="match status" value="1"/>
</dbReference>
<proteinExistence type="predicted"/>
<accession>L8JCL3</accession>
<evidence type="ECO:0000313" key="2">
    <source>
        <dbReference type="EMBL" id="ELR66585.1"/>
    </source>
</evidence>
<evidence type="ECO:0008006" key="4">
    <source>
        <dbReference type="Google" id="ProtNLM"/>
    </source>
</evidence>
<feature type="transmembrane region" description="Helical" evidence="1">
    <location>
        <begin position="42"/>
        <end position="61"/>
    </location>
</feature>